<proteinExistence type="predicted"/>
<comment type="caution">
    <text evidence="2">The sequence shown here is derived from an EMBL/GenBank/DDBJ whole genome shotgun (WGS) entry which is preliminary data.</text>
</comment>
<dbReference type="Proteomes" id="UP001601992">
    <property type="component" value="Unassembled WGS sequence"/>
</dbReference>
<reference evidence="2 3" key="1">
    <citation type="submission" date="2024-10" db="EMBL/GenBank/DDBJ databases">
        <title>The Natural Products Discovery Center: Release of the First 8490 Sequenced Strains for Exploring Actinobacteria Biosynthetic Diversity.</title>
        <authorList>
            <person name="Kalkreuter E."/>
            <person name="Kautsar S.A."/>
            <person name="Yang D."/>
            <person name="Bader C.D."/>
            <person name="Teijaro C.N."/>
            <person name="Fluegel L."/>
            <person name="Davis C.M."/>
            <person name="Simpson J.R."/>
            <person name="Lauterbach L."/>
            <person name="Steele A.D."/>
            <person name="Gui C."/>
            <person name="Meng S."/>
            <person name="Li G."/>
            <person name="Viehrig K."/>
            <person name="Ye F."/>
            <person name="Su P."/>
            <person name="Kiefer A.F."/>
            <person name="Nichols A."/>
            <person name="Cepeda A.J."/>
            <person name="Yan W."/>
            <person name="Fan B."/>
            <person name="Jiang Y."/>
            <person name="Adhikari A."/>
            <person name="Zheng C.-J."/>
            <person name="Schuster L."/>
            <person name="Cowan T.M."/>
            <person name="Smanski M.J."/>
            <person name="Chevrette M.G."/>
            <person name="De Carvalho L.P.S."/>
            <person name="Shen B."/>
        </authorList>
    </citation>
    <scope>NUCLEOTIDE SEQUENCE [LARGE SCALE GENOMIC DNA]</scope>
    <source>
        <strain evidence="2 3">NPDC002593</strain>
    </source>
</reference>
<gene>
    <name evidence="2" type="ORF">ACFYXQ_04670</name>
</gene>
<evidence type="ECO:0000313" key="3">
    <source>
        <dbReference type="Proteomes" id="UP001601992"/>
    </source>
</evidence>
<dbReference type="EMBL" id="JBIAQY010000002">
    <property type="protein sequence ID" value="MFF3567056.1"/>
    <property type="molecule type" value="Genomic_DNA"/>
</dbReference>
<keyword evidence="1" id="KW-0472">Membrane</keyword>
<protein>
    <submittedName>
        <fullName evidence="2">DUF2631 domain-containing protein</fullName>
    </submittedName>
</protein>
<evidence type="ECO:0000256" key="1">
    <source>
        <dbReference type="SAM" id="Phobius"/>
    </source>
</evidence>
<dbReference type="InterPro" id="IPR024341">
    <property type="entry name" value="DUF2631"/>
</dbReference>
<keyword evidence="3" id="KW-1185">Reference proteome</keyword>
<sequence length="92" mass="9894">MAGTEMERAESGGVVTKVDPAEVPSAAFGWSGESRRTFKVAAVVVALILLAMLYENQQGASTGWTGYIYLILFAATIVGILVRDFVTRNKPK</sequence>
<organism evidence="2 3">
    <name type="scientific">Nocardia jiangxiensis</name>
    <dbReference type="NCBI Taxonomy" id="282685"/>
    <lineage>
        <taxon>Bacteria</taxon>
        <taxon>Bacillati</taxon>
        <taxon>Actinomycetota</taxon>
        <taxon>Actinomycetes</taxon>
        <taxon>Mycobacteriales</taxon>
        <taxon>Nocardiaceae</taxon>
        <taxon>Nocardia</taxon>
    </lineage>
</organism>
<dbReference type="Pfam" id="PF10939">
    <property type="entry name" value="DUF2631"/>
    <property type="match status" value="1"/>
</dbReference>
<accession>A0ABW6RSR3</accession>
<name>A0ABW6RSR3_9NOCA</name>
<keyword evidence="1" id="KW-1133">Transmembrane helix</keyword>
<evidence type="ECO:0000313" key="2">
    <source>
        <dbReference type="EMBL" id="MFF3567056.1"/>
    </source>
</evidence>
<feature type="transmembrane region" description="Helical" evidence="1">
    <location>
        <begin position="37"/>
        <end position="54"/>
    </location>
</feature>
<keyword evidence="1" id="KW-0812">Transmembrane</keyword>
<dbReference type="RefSeq" id="WP_040826085.1">
    <property type="nucleotide sequence ID" value="NZ_JBIAQY010000002.1"/>
</dbReference>
<feature type="transmembrane region" description="Helical" evidence="1">
    <location>
        <begin position="66"/>
        <end position="86"/>
    </location>
</feature>